<proteinExistence type="predicted"/>
<organism evidence="2 3">
    <name type="scientific">Flavobacterium akiainvivens</name>
    <dbReference type="NCBI Taxonomy" id="1202724"/>
    <lineage>
        <taxon>Bacteria</taxon>
        <taxon>Pseudomonadati</taxon>
        <taxon>Bacteroidota</taxon>
        <taxon>Flavobacteriia</taxon>
        <taxon>Flavobacteriales</taxon>
        <taxon>Flavobacteriaceae</taxon>
        <taxon>Flavobacterium</taxon>
    </lineage>
</organism>
<protein>
    <recommendedName>
        <fullName evidence="4">Aspartyl protease</fullName>
    </recommendedName>
</protein>
<dbReference type="RefSeq" id="WP_054408893.1">
    <property type="nucleotide sequence ID" value="NZ_FOYA01000005.1"/>
</dbReference>
<sequence length="281" mass="31833">MKKLLLLLMATPLFAQQPAVHDTIPFTLTEYNNIKLQCVVNQDTLSLKFDSGTTGVLLTYDALAKTRGIDTIKRTNTIKMGGQFWDKQRVYPVVLSGQGTDGRFGWDLFAGKVLEIDYDKSLFIVHNTLPKPGRGWEKFAIEYSNTLFCINGNLEINGKKYPNKFLFDTGYQRTIMLDSGWIAQQHYPKDELPVIKKVIMHNGMGEEVPVITVSNEKLNLGKLSLKDIPVQLMTGVNPAWPGIHILGNEVLKRYNTIFDFKENIVYLKPNTLLNAEYTEKG</sequence>
<dbReference type="Proteomes" id="UP000037755">
    <property type="component" value="Unassembled WGS sequence"/>
</dbReference>
<evidence type="ECO:0000313" key="3">
    <source>
        <dbReference type="Proteomes" id="UP000037755"/>
    </source>
</evidence>
<reference evidence="2 3" key="1">
    <citation type="submission" date="2015-08" db="EMBL/GenBank/DDBJ databases">
        <title>Whole genome sequence of Flavobacterium akiainvivens IK-1T, from decaying Wikstroemia oahuensis, an endemic Hawaiian shrub.</title>
        <authorList>
            <person name="Wan X."/>
            <person name="Hou S."/>
            <person name="Saito J."/>
            <person name="Donachie S."/>
        </authorList>
    </citation>
    <scope>NUCLEOTIDE SEQUENCE [LARGE SCALE GENOMIC DNA]</scope>
    <source>
        <strain evidence="2 3">IK-1</strain>
    </source>
</reference>
<accession>A0A0M9VJ21</accession>
<name>A0A0M9VJ21_9FLAO</name>
<dbReference type="InterPro" id="IPR021109">
    <property type="entry name" value="Peptidase_aspartic_dom_sf"/>
</dbReference>
<keyword evidence="3" id="KW-1185">Reference proteome</keyword>
<dbReference type="Gene3D" id="2.40.70.10">
    <property type="entry name" value="Acid Proteases"/>
    <property type="match status" value="1"/>
</dbReference>
<gene>
    <name evidence="2" type="ORF">AM493_15260</name>
</gene>
<keyword evidence="1" id="KW-0732">Signal</keyword>
<dbReference type="SUPFAM" id="SSF50630">
    <property type="entry name" value="Acid proteases"/>
    <property type="match status" value="1"/>
</dbReference>
<dbReference type="OrthoDB" id="5166556at2"/>
<dbReference type="STRING" id="1202724.AM493_15260"/>
<dbReference type="EMBL" id="LIYD01000005">
    <property type="protein sequence ID" value="KOS07242.1"/>
    <property type="molecule type" value="Genomic_DNA"/>
</dbReference>
<feature type="signal peptide" evidence="1">
    <location>
        <begin position="1"/>
        <end position="15"/>
    </location>
</feature>
<comment type="caution">
    <text evidence="2">The sequence shown here is derived from an EMBL/GenBank/DDBJ whole genome shotgun (WGS) entry which is preliminary data.</text>
</comment>
<dbReference type="PATRIC" id="fig|1202724.3.peg.3171"/>
<feature type="chain" id="PRO_5013380055" description="Aspartyl protease" evidence="1">
    <location>
        <begin position="16"/>
        <end position="281"/>
    </location>
</feature>
<evidence type="ECO:0000313" key="2">
    <source>
        <dbReference type="EMBL" id="KOS07242.1"/>
    </source>
</evidence>
<evidence type="ECO:0008006" key="4">
    <source>
        <dbReference type="Google" id="ProtNLM"/>
    </source>
</evidence>
<evidence type="ECO:0000256" key="1">
    <source>
        <dbReference type="SAM" id="SignalP"/>
    </source>
</evidence>
<dbReference type="AlphaFoldDB" id="A0A0M9VJ21"/>